<evidence type="ECO:0000313" key="4">
    <source>
        <dbReference type="Proteomes" id="UP000326354"/>
    </source>
</evidence>
<protein>
    <recommendedName>
        <fullName evidence="2">C2 domain-containing protein</fullName>
    </recommendedName>
</protein>
<feature type="coiled-coil region" evidence="1">
    <location>
        <begin position="139"/>
        <end position="222"/>
    </location>
</feature>
<name>A0A5S9IJP7_UABAM</name>
<evidence type="ECO:0000313" key="3">
    <source>
        <dbReference type="EMBL" id="BBM82631.1"/>
    </source>
</evidence>
<reference evidence="3 4" key="1">
    <citation type="submission" date="2019-08" db="EMBL/GenBank/DDBJ databases">
        <title>Complete genome sequence of Candidatus Uab amorphum.</title>
        <authorList>
            <person name="Shiratori T."/>
            <person name="Suzuki S."/>
            <person name="Kakizawa Y."/>
            <person name="Ishida K."/>
        </authorList>
    </citation>
    <scope>NUCLEOTIDE SEQUENCE [LARGE SCALE GENOMIC DNA]</scope>
    <source>
        <strain evidence="3 4">SRT547</strain>
    </source>
</reference>
<dbReference type="RefSeq" id="WP_151966867.1">
    <property type="nucleotide sequence ID" value="NZ_AP019860.1"/>
</dbReference>
<feature type="domain" description="C2" evidence="2">
    <location>
        <begin position="35"/>
        <end position="117"/>
    </location>
</feature>
<dbReference type="InterPro" id="IPR035892">
    <property type="entry name" value="C2_domain_sf"/>
</dbReference>
<dbReference type="Proteomes" id="UP000326354">
    <property type="component" value="Chromosome"/>
</dbReference>
<dbReference type="Gene3D" id="2.60.40.150">
    <property type="entry name" value="C2 domain"/>
    <property type="match status" value="1"/>
</dbReference>
<accession>A0A5S9IJP7</accession>
<dbReference type="Pfam" id="PF00168">
    <property type="entry name" value="C2"/>
    <property type="match status" value="1"/>
</dbReference>
<sequence>MKLLLCFVLITLFIQAENIKSLYIRELTVSQKKENSKNWDLLGKPDIQMKFFVKIKGAWQQISKSKVFKNTHTLKDKMFKLSVKEKQQLRIDVSDHDAVDGNDFIGSYEVTIFQYQEDQVSFGSVQKFNFVISDPEAKNYLASKEMESWEKRLQKKEQELRSLENRLNFENSQVAKTNRLIKQLKEDLAYWKKEFEKKEIEKNELQQRYYILEERLKQQKQYVPKTKPQELPAFVQFDLEKVTKALDEVEEALQKKYKYYLKSARISMDSAQYYFDNVQKAHRGKFNEKQPKFMSIVNRLHRLNQQLKKEESLPKENTKDHRK</sequence>
<evidence type="ECO:0000259" key="2">
    <source>
        <dbReference type="Pfam" id="PF00168"/>
    </source>
</evidence>
<organism evidence="3 4">
    <name type="scientific">Uabimicrobium amorphum</name>
    <dbReference type="NCBI Taxonomy" id="2596890"/>
    <lineage>
        <taxon>Bacteria</taxon>
        <taxon>Pseudomonadati</taxon>
        <taxon>Planctomycetota</taxon>
        <taxon>Candidatus Uabimicrobiia</taxon>
        <taxon>Candidatus Uabimicrobiales</taxon>
        <taxon>Candidatus Uabimicrobiaceae</taxon>
        <taxon>Candidatus Uabimicrobium</taxon>
    </lineage>
</organism>
<dbReference type="InterPro" id="IPR000008">
    <property type="entry name" value="C2_dom"/>
</dbReference>
<keyword evidence="1" id="KW-0175">Coiled coil</keyword>
<keyword evidence="4" id="KW-1185">Reference proteome</keyword>
<gene>
    <name evidence="3" type="ORF">UABAM_00974</name>
</gene>
<evidence type="ECO:0000256" key="1">
    <source>
        <dbReference type="SAM" id="Coils"/>
    </source>
</evidence>
<dbReference type="KEGG" id="uam:UABAM_00974"/>
<proteinExistence type="predicted"/>
<dbReference type="EMBL" id="AP019860">
    <property type="protein sequence ID" value="BBM82631.1"/>
    <property type="molecule type" value="Genomic_DNA"/>
</dbReference>
<dbReference type="SUPFAM" id="SSF57997">
    <property type="entry name" value="Tropomyosin"/>
    <property type="match status" value="1"/>
</dbReference>
<dbReference type="SUPFAM" id="SSF49562">
    <property type="entry name" value="C2 domain (Calcium/lipid-binding domain, CaLB)"/>
    <property type="match status" value="1"/>
</dbReference>
<dbReference type="AlphaFoldDB" id="A0A5S9IJP7"/>